<dbReference type="SUPFAM" id="SSF51182">
    <property type="entry name" value="RmlC-like cupins"/>
    <property type="match status" value="1"/>
</dbReference>
<evidence type="ECO:0000256" key="2">
    <source>
        <dbReference type="PIRSR" id="PIRSR006232-1"/>
    </source>
</evidence>
<evidence type="ECO:0000313" key="7">
    <source>
        <dbReference type="Proteomes" id="UP000434036"/>
    </source>
</evidence>
<proteinExistence type="inferred from homology"/>
<dbReference type="InterPro" id="IPR003829">
    <property type="entry name" value="Pirin_N_dom"/>
</dbReference>
<dbReference type="AlphaFoldDB" id="A0A6N8U5Y1"/>
<feature type="binding site" evidence="2">
    <location>
        <position position="103"/>
    </location>
    <ligand>
        <name>Fe cation</name>
        <dbReference type="ChEBI" id="CHEBI:24875"/>
    </ligand>
</feature>
<reference evidence="6 7" key="2">
    <citation type="submission" date="2020-01" db="EMBL/GenBank/DDBJ databases">
        <title>Clostridiaceae sp. nov. isolated from the gut of human by culturomics.</title>
        <authorList>
            <person name="Chang Y."/>
        </authorList>
    </citation>
    <scope>NUCLEOTIDE SEQUENCE [LARGE SCALE GENOMIC DNA]</scope>
    <source>
        <strain evidence="6 7">DONG20-135</strain>
    </source>
</reference>
<dbReference type="InterPro" id="IPR012093">
    <property type="entry name" value="Pirin"/>
</dbReference>
<feature type="binding site" evidence="2">
    <location>
        <position position="59"/>
    </location>
    <ligand>
        <name>Fe cation</name>
        <dbReference type="ChEBI" id="CHEBI:24875"/>
    </ligand>
</feature>
<evidence type="ECO:0000256" key="3">
    <source>
        <dbReference type="RuleBase" id="RU003457"/>
    </source>
</evidence>
<name>A0A6N8U5Y1_9FIRM</name>
<evidence type="ECO:0000259" key="5">
    <source>
        <dbReference type="Pfam" id="PF17954"/>
    </source>
</evidence>
<gene>
    <name evidence="6" type="ORF">GSF08_05945</name>
</gene>
<dbReference type="InterPro" id="IPR014710">
    <property type="entry name" value="RmlC-like_jellyroll"/>
</dbReference>
<sequence>MLTMIDHKTMGRSETDWLSSWFHFSFADYYDPKRMQYGDLRVVNDDTVLPGTGFPMHPHQNMEIITYVVDGELTHRDHLGNRTVLKRGEVQLLRSGSGILHSEENCSNAMLRLIQIWIAPDQLELKPVYQDYHFSWCGRVNQWMQIASDKSGDGPILLHQDIRVLVTMLSEHSLSYQPKQHRQLYLVCMEGEAMVNGRILKTHDACKAVDEPLQILSKPIAHLLLFDMKAADDE</sequence>
<organism evidence="6 7">
    <name type="scientific">Copranaerobaculum intestinale</name>
    <dbReference type="NCBI Taxonomy" id="2692629"/>
    <lineage>
        <taxon>Bacteria</taxon>
        <taxon>Bacillati</taxon>
        <taxon>Bacillota</taxon>
        <taxon>Erysipelotrichia</taxon>
        <taxon>Erysipelotrichales</taxon>
        <taxon>Erysipelotrichaceae</taxon>
        <taxon>Copranaerobaculum</taxon>
    </lineage>
</organism>
<dbReference type="PANTHER" id="PTHR43212">
    <property type="entry name" value="QUERCETIN 2,3-DIOXYGENASE"/>
    <property type="match status" value="1"/>
</dbReference>
<dbReference type="EMBL" id="WUUQ01000002">
    <property type="protein sequence ID" value="MXQ73472.1"/>
    <property type="molecule type" value="Genomic_DNA"/>
</dbReference>
<feature type="domain" description="Pirin N-terminal" evidence="4">
    <location>
        <begin position="13"/>
        <end position="118"/>
    </location>
</feature>
<dbReference type="CDD" id="cd02910">
    <property type="entry name" value="cupin_Yhhw_N"/>
    <property type="match status" value="1"/>
</dbReference>
<dbReference type="Gene3D" id="2.60.120.10">
    <property type="entry name" value="Jelly Rolls"/>
    <property type="match status" value="2"/>
</dbReference>
<dbReference type="RefSeq" id="WP_160624918.1">
    <property type="nucleotide sequence ID" value="NZ_WUUQ01000002.1"/>
</dbReference>
<evidence type="ECO:0000256" key="1">
    <source>
        <dbReference type="ARBA" id="ARBA00008416"/>
    </source>
</evidence>
<reference evidence="6 7" key="1">
    <citation type="submission" date="2019-12" db="EMBL/GenBank/DDBJ databases">
        <authorList>
            <person name="Yang R."/>
        </authorList>
    </citation>
    <scope>NUCLEOTIDE SEQUENCE [LARGE SCALE GENOMIC DNA]</scope>
    <source>
        <strain evidence="6 7">DONG20-135</strain>
    </source>
</reference>
<keyword evidence="2" id="KW-0408">Iron</keyword>
<keyword evidence="7" id="KW-1185">Reference proteome</keyword>
<feature type="binding site" evidence="2">
    <location>
        <position position="57"/>
    </location>
    <ligand>
        <name>Fe cation</name>
        <dbReference type="ChEBI" id="CHEBI:24875"/>
    </ligand>
</feature>
<keyword evidence="2" id="KW-0479">Metal-binding</keyword>
<feature type="domain" description="Quercetin 2,3-dioxygenase C-terminal cupin" evidence="5">
    <location>
        <begin position="146"/>
        <end position="228"/>
    </location>
</feature>
<dbReference type="Pfam" id="PF02678">
    <property type="entry name" value="Pirin"/>
    <property type="match status" value="1"/>
</dbReference>
<dbReference type="Pfam" id="PF17954">
    <property type="entry name" value="Pirin_C_2"/>
    <property type="match status" value="1"/>
</dbReference>
<accession>A0A6N8U5Y1</accession>
<dbReference type="InterPro" id="IPR011051">
    <property type="entry name" value="RmlC_Cupin_sf"/>
</dbReference>
<comment type="cofactor">
    <cofactor evidence="2">
        <name>Fe cation</name>
        <dbReference type="ChEBI" id="CHEBI:24875"/>
    </cofactor>
    <text evidence="2">Binds 1 Fe cation per subunit.</text>
</comment>
<dbReference type="PANTHER" id="PTHR43212:SF3">
    <property type="entry name" value="QUERCETIN 2,3-DIOXYGENASE"/>
    <property type="match status" value="1"/>
</dbReference>
<evidence type="ECO:0000259" key="4">
    <source>
        <dbReference type="Pfam" id="PF02678"/>
    </source>
</evidence>
<feature type="binding site" evidence="2">
    <location>
        <position position="101"/>
    </location>
    <ligand>
        <name>Fe cation</name>
        <dbReference type="ChEBI" id="CHEBI:24875"/>
    </ligand>
</feature>
<protein>
    <submittedName>
        <fullName evidence="6">Cupin domain-containing protein</fullName>
    </submittedName>
</protein>
<dbReference type="PIRSF" id="PIRSF006232">
    <property type="entry name" value="Pirin"/>
    <property type="match status" value="1"/>
</dbReference>
<comment type="similarity">
    <text evidence="1 3">Belongs to the pirin family.</text>
</comment>
<dbReference type="Proteomes" id="UP000434036">
    <property type="component" value="Unassembled WGS sequence"/>
</dbReference>
<dbReference type="InterPro" id="IPR041602">
    <property type="entry name" value="Quercetinase_C"/>
</dbReference>
<comment type="caution">
    <text evidence="6">The sequence shown here is derived from an EMBL/GenBank/DDBJ whole genome shotgun (WGS) entry which is preliminary data.</text>
</comment>
<evidence type="ECO:0000313" key="6">
    <source>
        <dbReference type="EMBL" id="MXQ73472.1"/>
    </source>
</evidence>
<dbReference type="GO" id="GO:0046872">
    <property type="term" value="F:metal ion binding"/>
    <property type="evidence" value="ECO:0007669"/>
    <property type="project" value="UniProtKB-KW"/>
</dbReference>